<keyword evidence="21" id="KW-1185">Reference proteome</keyword>
<name>A0A410PX98_9FIRM</name>
<evidence type="ECO:0000313" key="20">
    <source>
        <dbReference type="EMBL" id="QAT43592.1"/>
    </source>
</evidence>
<dbReference type="EC" id="2.7.7.62" evidence="9"/>
<evidence type="ECO:0000256" key="8">
    <source>
        <dbReference type="ARBA" id="ARBA00012016"/>
    </source>
</evidence>
<evidence type="ECO:0000256" key="2">
    <source>
        <dbReference type="ARBA" id="ARBA00000711"/>
    </source>
</evidence>
<dbReference type="PANTHER" id="PTHR34848">
    <property type="match status" value="1"/>
</dbReference>
<accession>A0A410PX98</accession>
<sequence>MNVFISGGCKNGKSMYAQNIARDMAHEKNAALYYVATMKPADEEDLTRIARHVKEREGWGFKTVEQSENICRCLCENTSSSNLKKDGADPHGVFLLDSVTALLSNEMFKADGSVDGEAAERVAEELREFAVRTGNTVFVSDYIYGEAAAYDVLTEDYRRGLAFIDKTLAEICERVIEVSFGNVIEYKRSFKA</sequence>
<evidence type="ECO:0000256" key="15">
    <source>
        <dbReference type="ARBA" id="ARBA00023134"/>
    </source>
</evidence>
<comment type="catalytic activity">
    <reaction evidence="1">
        <text>adenosylcob(III)inamide + ATP = adenosylcob(III)inamide phosphate + ADP + H(+)</text>
        <dbReference type="Rhea" id="RHEA:15769"/>
        <dbReference type="ChEBI" id="CHEBI:2480"/>
        <dbReference type="ChEBI" id="CHEBI:15378"/>
        <dbReference type="ChEBI" id="CHEBI:30616"/>
        <dbReference type="ChEBI" id="CHEBI:58502"/>
        <dbReference type="ChEBI" id="CHEBI:456216"/>
        <dbReference type="EC" id="2.7.1.156"/>
    </reaction>
</comment>
<evidence type="ECO:0000256" key="16">
    <source>
        <dbReference type="ARBA" id="ARBA00029570"/>
    </source>
</evidence>
<evidence type="ECO:0000256" key="11">
    <source>
        <dbReference type="ARBA" id="ARBA00022679"/>
    </source>
</evidence>
<comment type="pathway">
    <text evidence="5">Cofactor biosynthesis; adenosylcobalamin biosynthesis; adenosylcobalamin from cob(II)yrinate a,c-diamide: step 6/7.</text>
</comment>
<dbReference type="Pfam" id="PF02283">
    <property type="entry name" value="CobU"/>
    <property type="match status" value="1"/>
</dbReference>
<dbReference type="EMBL" id="CP035281">
    <property type="protein sequence ID" value="QAT43592.1"/>
    <property type="molecule type" value="Genomic_DNA"/>
</dbReference>
<dbReference type="KEGG" id="amij:EQM06_10380"/>
<dbReference type="EC" id="2.7.1.156" evidence="8"/>
<evidence type="ECO:0000256" key="3">
    <source>
        <dbReference type="ARBA" id="ARBA00001522"/>
    </source>
</evidence>
<keyword evidence="11" id="KW-0808">Transferase</keyword>
<comment type="similarity">
    <text evidence="7">Belongs to the CobU/CobP family.</text>
</comment>
<comment type="catalytic activity">
    <reaction evidence="3">
        <text>adenosylcob(III)inamide + GTP = adenosylcob(III)inamide phosphate + GDP + H(+)</text>
        <dbReference type="Rhea" id="RHEA:15765"/>
        <dbReference type="ChEBI" id="CHEBI:2480"/>
        <dbReference type="ChEBI" id="CHEBI:15378"/>
        <dbReference type="ChEBI" id="CHEBI:37565"/>
        <dbReference type="ChEBI" id="CHEBI:58189"/>
        <dbReference type="ChEBI" id="CHEBI:58502"/>
        <dbReference type="EC" id="2.7.1.156"/>
    </reaction>
</comment>
<dbReference type="SUPFAM" id="SSF52540">
    <property type="entry name" value="P-loop containing nucleoside triphosphate hydrolases"/>
    <property type="match status" value="1"/>
</dbReference>
<evidence type="ECO:0000256" key="18">
    <source>
        <dbReference type="PIRSR" id="PIRSR006135-1"/>
    </source>
</evidence>
<evidence type="ECO:0000256" key="19">
    <source>
        <dbReference type="PIRSR" id="PIRSR006135-2"/>
    </source>
</evidence>
<evidence type="ECO:0000256" key="4">
    <source>
        <dbReference type="ARBA" id="ARBA00003889"/>
    </source>
</evidence>
<comment type="pathway">
    <text evidence="6">Cofactor biosynthesis; adenosylcobalamin biosynthesis; adenosylcobalamin from cob(II)yrinate a,c-diamide: step 5/7.</text>
</comment>
<keyword evidence="12 19" id="KW-0547">Nucleotide-binding</keyword>
<dbReference type="GO" id="GO:0009236">
    <property type="term" value="P:cobalamin biosynthetic process"/>
    <property type="evidence" value="ECO:0007669"/>
    <property type="project" value="UniProtKB-UniPathway"/>
</dbReference>
<keyword evidence="13" id="KW-0418">Kinase</keyword>
<dbReference type="AlphaFoldDB" id="A0A410PX98"/>
<comment type="function">
    <text evidence="4">Catalyzes ATP-dependent phosphorylation of adenosylcobinamide and addition of GMP to adenosylcobinamide phosphate.</text>
</comment>
<dbReference type="GO" id="GO:0005524">
    <property type="term" value="F:ATP binding"/>
    <property type="evidence" value="ECO:0007669"/>
    <property type="project" value="UniProtKB-KW"/>
</dbReference>
<dbReference type="GO" id="GO:0008820">
    <property type="term" value="F:cobinamide phosphate guanylyltransferase activity"/>
    <property type="evidence" value="ECO:0007669"/>
    <property type="project" value="UniProtKB-EC"/>
</dbReference>
<keyword evidence="14" id="KW-0067">ATP-binding</keyword>
<dbReference type="PIRSF" id="PIRSF006135">
    <property type="entry name" value="CobU"/>
    <property type="match status" value="1"/>
</dbReference>
<dbReference type="GO" id="GO:0043752">
    <property type="term" value="F:adenosylcobinamide kinase activity"/>
    <property type="evidence" value="ECO:0007669"/>
    <property type="project" value="UniProtKB-EC"/>
</dbReference>
<dbReference type="UniPathway" id="UPA00148">
    <property type="reaction ID" value="UER00236"/>
</dbReference>
<evidence type="ECO:0000256" key="5">
    <source>
        <dbReference type="ARBA" id="ARBA00004692"/>
    </source>
</evidence>
<dbReference type="GO" id="GO:0005525">
    <property type="term" value="F:GTP binding"/>
    <property type="evidence" value="ECO:0007669"/>
    <property type="project" value="UniProtKB-KW"/>
</dbReference>
<comment type="catalytic activity">
    <reaction evidence="2">
        <text>adenosylcob(III)inamide phosphate + GTP + H(+) = adenosylcob(III)inamide-GDP + diphosphate</text>
        <dbReference type="Rhea" id="RHEA:22712"/>
        <dbReference type="ChEBI" id="CHEBI:15378"/>
        <dbReference type="ChEBI" id="CHEBI:33019"/>
        <dbReference type="ChEBI" id="CHEBI:37565"/>
        <dbReference type="ChEBI" id="CHEBI:58502"/>
        <dbReference type="ChEBI" id="CHEBI:60487"/>
        <dbReference type="EC" id="2.7.7.62"/>
    </reaction>
</comment>
<evidence type="ECO:0000256" key="7">
    <source>
        <dbReference type="ARBA" id="ARBA00007490"/>
    </source>
</evidence>
<gene>
    <name evidence="20" type="ORF">EQM06_10380</name>
</gene>
<protein>
    <recommendedName>
        <fullName evidence="16">Adenosylcobinamide kinase</fullName>
        <ecNumber evidence="8">2.7.1.156</ecNumber>
        <ecNumber evidence="9">2.7.7.62</ecNumber>
    </recommendedName>
    <alternativeName>
        <fullName evidence="17">Adenosylcobinamide-phosphate guanylyltransferase</fullName>
    </alternativeName>
</protein>
<dbReference type="Gene3D" id="3.40.50.300">
    <property type="entry name" value="P-loop containing nucleotide triphosphate hydrolases"/>
    <property type="match status" value="1"/>
</dbReference>
<evidence type="ECO:0000256" key="14">
    <source>
        <dbReference type="ARBA" id="ARBA00022840"/>
    </source>
</evidence>
<evidence type="ECO:0000256" key="17">
    <source>
        <dbReference type="ARBA" id="ARBA00030571"/>
    </source>
</evidence>
<reference evidence="20 21" key="1">
    <citation type="submission" date="2019-01" db="EMBL/GenBank/DDBJ databases">
        <title>Draft genomes of a novel of Aminipila strains.</title>
        <authorList>
            <person name="Ma S."/>
        </authorList>
    </citation>
    <scope>NUCLEOTIDE SEQUENCE [LARGE SCALE GENOMIC DNA]</scope>
    <source>
        <strain evidence="21">JN-39</strain>
    </source>
</reference>
<feature type="binding site" evidence="19">
    <location>
        <begin position="7"/>
        <end position="14"/>
    </location>
    <ligand>
        <name>GTP</name>
        <dbReference type="ChEBI" id="CHEBI:37565"/>
    </ligand>
</feature>
<dbReference type="PANTHER" id="PTHR34848:SF1">
    <property type="entry name" value="BIFUNCTIONAL ADENOSYLCOBALAMIN BIOSYNTHESIS PROTEIN COBU"/>
    <property type="match status" value="1"/>
</dbReference>
<dbReference type="OrthoDB" id="9799422at2"/>
<evidence type="ECO:0000256" key="6">
    <source>
        <dbReference type="ARBA" id="ARBA00005159"/>
    </source>
</evidence>
<feature type="binding site" evidence="19">
    <location>
        <position position="97"/>
    </location>
    <ligand>
        <name>GTP</name>
        <dbReference type="ChEBI" id="CHEBI:37565"/>
    </ligand>
</feature>
<dbReference type="Proteomes" id="UP000287601">
    <property type="component" value="Chromosome"/>
</dbReference>
<feature type="binding site" evidence="19">
    <location>
        <position position="65"/>
    </location>
    <ligand>
        <name>GTP</name>
        <dbReference type="ChEBI" id="CHEBI:37565"/>
    </ligand>
</feature>
<evidence type="ECO:0000256" key="13">
    <source>
        <dbReference type="ARBA" id="ARBA00022777"/>
    </source>
</evidence>
<proteinExistence type="inferred from homology"/>
<evidence type="ECO:0000256" key="9">
    <source>
        <dbReference type="ARBA" id="ARBA00012523"/>
    </source>
</evidence>
<evidence type="ECO:0000256" key="12">
    <source>
        <dbReference type="ARBA" id="ARBA00022741"/>
    </source>
</evidence>
<evidence type="ECO:0000256" key="10">
    <source>
        <dbReference type="ARBA" id="ARBA00022573"/>
    </source>
</evidence>
<keyword evidence="10" id="KW-0169">Cobalamin biosynthesis</keyword>
<evidence type="ECO:0000313" key="21">
    <source>
        <dbReference type="Proteomes" id="UP000287601"/>
    </source>
</evidence>
<keyword evidence="15 19" id="KW-0342">GTP-binding</keyword>
<dbReference type="InterPro" id="IPR027417">
    <property type="entry name" value="P-loop_NTPase"/>
</dbReference>
<organism evidence="20 21">
    <name type="scientific">Aminipila luticellarii</name>
    <dbReference type="NCBI Taxonomy" id="2507160"/>
    <lineage>
        <taxon>Bacteria</taxon>
        <taxon>Bacillati</taxon>
        <taxon>Bacillota</taxon>
        <taxon>Clostridia</taxon>
        <taxon>Peptostreptococcales</taxon>
        <taxon>Anaerovoracaceae</taxon>
        <taxon>Aminipila</taxon>
    </lineage>
</organism>
<dbReference type="InterPro" id="IPR003203">
    <property type="entry name" value="CobU/CobP"/>
</dbReference>
<feature type="active site" description="GMP-histidine intermediate" evidence="18">
    <location>
        <position position="52"/>
    </location>
</feature>
<evidence type="ECO:0000256" key="1">
    <source>
        <dbReference type="ARBA" id="ARBA00000312"/>
    </source>
</evidence>
<dbReference type="RefSeq" id="WP_128746370.1">
    <property type="nucleotide sequence ID" value="NZ_CP035281.1"/>
</dbReference>